<organism evidence="7 8">
    <name type="scientific">Adhaeribacter radiodurans</name>
    <dbReference type="NCBI Taxonomy" id="2745197"/>
    <lineage>
        <taxon>Bacteria</taxon>
        <taxon>Pseudomonadati</taxon>
        <taxon>Bacteroidota</taxon>
        <taxon>Cytophagia</taxon>
        <taxon>Cytophagales</taxon>
        <taxon>Hymenobacteraceae</taxon>
        <taxon>Adhaeribacter</taxon>
    </lineage>
</organism>
<feature type="transmembrane region" description="Helical" evidence="5">
    <location>
        <begin position="302"/>
        <end position="321"/>
    </location>
</feature>
<dbReference type="EMBL" id="CP055153">
    <property type="protein sequence ID" value="QMU26782.1"/>
    <property type="molecule type" value="Genomic_DNA"/>
</dbReference>
<dbReference type="SUPFAM" id="SSF103473">
    <property type="entry name" value="MFS general substrate transporter"/>
    <property type="match status" value="1"/>
</dbReference>
<feature type="domain" description="Major facilitator superfamily (MFS) profile" evidence="6">
    <location>
        <begin position="17"/>
        <end position="386"/>
    </location>
</feature>
<feature type="transmembrane region" description="Helical" evidence="5">
    <location>
        <begin position="83"/>
        <end position="101"/>
    </location>
</feature>
<gene>
    <name evidence="7" type="ORF">HUW48_01465</name>
</gene>
<dbReference type="GO" id="GO:0022857">
    <property type="term" value="F:transmembrane transporter activity"/>
    <property type="evidence" value="ECO:0007669"/>
    <property type="project" value="InterPro"/>
</dbReference>
<dbReference type="InterPro" id="IPR020846">
    <property type="entry name" value="MFS_dom"/>
</dbReference>
<dbReference type="PANTHER" id="PTHR23514">
    <property type="entry name" value="BYPASS OF STOP CODON PROTEIN 6"/>
    <property type="match status" value="1"/>
</dbReference>
<evidence type="ECO:0000256" key="1">
    <source>
        <dbReference type="ARBA" id="ARBA00004141"/>
    </source>
</evidence>
<keyword evidence="8" id="KW-1185">Reference proteome</keyword>
<evidence type="ECO:0000256" key="3">
    <source>
        <dbReference type="ARBA" id="ARBA00022989"/>
    </source>
</evidence>
<keyword evidence="3 5" id="KW-1133">Transmembrane helix</keyword>
<comment type="subcellular location">
    <subcellularLocation>
        <location evidence="1">Membrane</location>
        <topology evidence="1">Multi-pass membrane protein</topology>
    </subcellularLocation>
</comment>
<dbReference type="AlphaFoldDB" id="A0A7L7L1X2"/>
<dbReference type="RefSeq" id="WP_182413986.1">
    <property type="nucleotide sequence ID" value="NZ_CP055153.1"/>
</dbReference>
<evidence type="ECO:0000256" key="4">
    <source>
        <dbReference type="ARBA" id="ARBA00023136"/>
    </source>
</evidence>
<feature type="transmembrane region" description="Helical" evidence="5">
    <location>
        <begin position="363"/>
        <end position="382"/>
    </location>
</feature>
<feature type="transmembrane region" description="Helical" evidence="5">
    <location>
        <begin position="170"/>
        <end position="192"/>
    </location>
</feature>
<dbReference type="Pfam" id="PF07690">
    <property type="entry name" value="MFS_1"/>
    <property type="match status" value="1"/>
</dbReference>
<evidence type="ECO:0000313" key="8">
    <source>
        <dbReference type="Proteomes" id="UP000514509"/>
    </source>
</evidence>
<keyword evidence="2 5" id="KW-0812">Transmembrane</keyword>
<feature type="transmembrane region" description="Helical" evidence="5">
    <location>
        <begin position="146"/>
        <end position="164"/>
    </location>
</feature>
<dbReference type="InterPro" id="IPR036259">
    <property type="entry name" value="MFS_trans_sf"/>
</dbReference>
<dbReference type="InterPro" id="IPR011701">
    <property type="entry name" value="MFS"/>
</dbReference>
<dbReference type="PANTHER" id="PTHR23514:SF13">
    <property type="entry name" value="INNER MEMBRANE PROTEIN YBJJ"/>
    <property type="match status" value="1"/>
</dbReference>
<accession>A0A7L7L1X2</accession>
<name>A0A7L7L1X2_9BACT</name>
<keyword evidence="4 5" id="KW-0472">Membrane</keyword>
<feature type="transmembrane region" description="Helical" evidence="5">
    <location>
        <begin position="107"/>
        <end position="125"/>
    </location>
</feature>
<dbReference type="PROSITE" id="PS50850">
    <property type="entry name" value="MFS"/>
    <property type="match status" value="1"/>
</dbReference>
<proteinExistence type="predicted"/>
<dbReference type="GO" id="GO:0016020">
    <property type="term" value="C:membrane"/>
    <property type="evidence" value="ECO:0007669"/>
    <property type="project" value="UniProtKB-SubCell"/>
</dbReference>
<dbReference type="Gene3D" id="1.20.1250.20">
    <property type="entry name" value="MFS general substrate transporter like domains"/>
    <property type="match status" value="2"/>
</dbReference>
<dbReference type="CDD" id="cd17393">
    <property type="entry name" value="MFS_MosC_like"/>
    <property type="match status" value="1"/>
</dbReference>
<dbReference type="KEGG" id="add:HUW48_01465"/>
<feature type="transmembrane region" description="Helical" evidence="5">
    <location>
        <begin position="246"/>
        <end position="266"/>
    </location>
</feature>
<protein>
    <submittedName>
        <fullName evidence="7">MFS transporter</fullName>
    </submittedName>
</protein>
<feature type="transmembrane region" description="Helical" evidence="5">
    <location>
        <begin position="333"/>
        <end position="357"/>
    </location>
</feature>
<evidence type="ECO:0000256" key="2">
    <source>
        <dbReference type="ARBA" id="ARBA00022692"/>
    </source>
</evidence>
<sequence>MISLSLPSSFPVSKKVHRWAVSTLFFLQGLCFASWASRIPTIQEKLGLTESQLGAVLLAIPIGSMISLPITGWLVAKFGSKKVVTLGVFLYSLTLITLGMAQNTFQLISYLLLFGFGGNFLNIGVNTQAVGVESMYKKPIMGMFHGMWSLAGFSGAALGTLMIGEGILPVQHFMAVTIFVVLAALVSTRFTIAEDPNRQADQPIFAKPDKSLLMLGVIAFCSMICEGAMFDWSGVYFQKVVQADKAWVGAGYTAFMATMASGRFVADWFTSKFGLKRTLQLSGVLIATGLLLAVLLPNLITAMAGFLLVGAGVSSIIPLVYSAAGKSQVLSPGVALAAVSTIGFLGFLMGPPIIGLVAGATSLRVSFFIIAIMGLCVSFFATRAKLA</sequence>
<feature type="transmembrane region" description="Helical" evidence="5">
    <location>
        <begin position="278"/>
        <end position="296"/>
    </location>
</feature>
<evidence type="ECO:0000256" key="5">
    <source>
        <dbReference type="SAM" id="Phobius"/>
    </source>
</evidence>
<dbReference type="InterPro" id="IPR051788">
    <property type="entry name" value="MFS_Transporter"/>
</dbReference>
<feature type="transmembrane region" description="Helical" evidence="5">
    <location>
        <begin position="212"/>
        <end position="234"/>
    </location>
</feature>
<evidence type="ECO:0000259" key="6">
    <source>
        <dbReference type="PROSITE" id="PS50850"/>
    </source>
</evidence>
<reference evidence="7 8" key="2">
    <citation type="submission" date="2020-08" db="EMBL/GenBank/DDBJ databases">
        <title>Adhaeribacter dokdonensis sp. nov., isolated from the rhizosphere of Elymus tsukushiensis, a plant native to the Dokdo Islands, Republic of Korea.</title>
        <authorList>
            <person name="Ghim S.Y."/>
        </authorList>
    </citation>
    <scope>NUCLEOTIDE SEQUENCE [LARGE SCALE GENOMIC DNA]</scope>
    <source>
        <strain evidence="7 8">KUDC8001</strain>
    </source>
</reference>
<reference evidence="7 8" key="1">
    <citation type="submission" date="2020-06" db="EMBL/GenBank/DDBJ databases">
        <authorList>
            <person name="Hwang Y.J."/>
        </authorList>
    </citation>
    <scope>NUCLEOTIDE SEQUENCE [LARGE SCALE GENOMIC DNA]</scope>
    <source>
        <strain evidence="7 8">KUDC8001</strain>
    </source>
</reference>
<dbReference type="Proteomes" id="UP000514509">
    <property type="component" value="Chromosome"/>
</dbReference>
<feature type="transmembrane region" description="Helical" evidence="5">
    <location>
        <begin position="52"/>
        <end position="76"/>
    </location>
</feature>
<evidence type="ECO:0000313" key="7">
    <source>
        <dbReference type="EMBL" id="QMU26782.1"/>
    </source>
</evidence>